<dbReference type="EMBL" id="QOIM01000042">
    <property type="protein sequence ID" value="RCG14907.1"/>
    <property type="molecule type" value="Genomic_DNA"/>
</dbReference>
<proteinExistence type="inferred from homology"/>
<dbReference type="Gene3D" id="3.30.300.20">
    <property type="match status" value="1"/>
</dbReference>
<dbReference type="PANTHER" id="PTHR33797:SF2">
    <property type="entry name" value="ORGANIC HYDROPEROXIDE RESISTANCE PROTEIN-LIKE"/>
    <property type="match status" value="1"/>
</dbReference>
<evidence type="ECO:0000313" key="4">
    <source>
        <dbReference type="Proteomes" id="UP000253507"/>
    </source>
</evidence>
<dbReference type="InterPro" id="IPR015946">
    <property type="entry name" value="KH_dom-like_a/b"/>
</dbReference>
<keyword evidence="4" id="KW-1185">Reference proteome</keyword>
<sequence>MPQRADLIDLRTCRAPTRAAGTHHAPHVRGPPHPTGGNMTQERSIYTTTARARAGQVKVEGTGETLPVALPTALGGANAWEGWSPEQLHAAALASCMQQSLALAASVRGLSVENSSVTADVSLEHSGPLRYAFQASMRIDLPDLEAGEYQNLIAEAARACPMASGVHIDGL</sequence>
<dbReference type="GO" id="GO:0006979">
    <property type="term" value="P:response to oxidative stress"/>
    <property type="evidence" value="ECO:0007669"/>
    <property type="project" value="InterPro"/>
</dbReference>
<dbReference type="Proteomes" id="UP000253507">
    <property type="component" value="Unassembled WGS sequence"/>
</dbReference>
<evidence type="ECO:0000256" key="2">
    <source>
        <dbReference type="SAM" id="MobiDB-lite"/>
    </source>
</evidence>
<evidence type="ECO:0000313" key="3">
    <source>
        <dbReference type="EMBL" id="RCG14907.1"/>
    </source>
</evidence>
<evidence type="ECO:0008006" key="5">
    <source>
        <dbReference type="Google" id="ProtNLM"/>
    </source>
</evidence>
<dbReference type="InterPro" id="IPR003718">
    <property type="entry name" value="OsmC/Ohr_fam"/>
</dbReference>
<dbReference type="SUPFAM" id="SSF82784">
    <property type="entry name" value="OsmC-like"/>
    <property type="match status" value="1"/>
</dbReference>
<dbReference type="InterPro" id="IPR019953">
    <property type="entry name" value="OHR"/>
</dbReference>
<name>A0A367EC38_9ACTN</name>
<gene>
    <name evidence="3" type="ORF">DQ392_27965</name>
</gene>
<dbReference type="PANTHER" id="PTHR33797">
    <property type="entry name" value="ORGANIC HYDROPEROXIDE RESISTANCE PROTEIN-LIKE"/>
    <property type="match status" value="1"/>
</dbReference>
<comment type="caution">
    <text evidence="3">The sequence shown here is derived from an EMBL/GenBank/DDBJ whole genome shotgun (WGS) entry which is preliminary data.</text>
</comment>
<organism evidence="3 4">
    <name type="scientific">Streptomyces reniochalinae</name>
    <dbReference type="NCBI Taxonomy" id="2250578"/>
    <lineage>
        <taxon>Bacteria</taxon>
        <taxon>Bacillati</taxon>
        <taxon>Actinomycetota</taxon>
        <taxon>Actinomycetes</taxon>
        <taxon>Kitasatosporales</taxon>
        <taxon>Streptomycetaceae</taxon>
        <taxon>Streptomyces</taxon>
    </lineage>
</organism>
<dbReference type="Pfam" id="PF02566">
    <property type="entry name" value="OsmC"/>
    <property type="match status" value="1"/>
</dbReference>
<dbReference type="InterPro" id="IPR036102">
    <property type="entry name" value="OsmC/Ohrsf"/>
</dbReference>
<comment type="similarity">
    <text evidence="1">Belongs to the OsmC/Ohr family.</text>
</comment>
<reference evidence="3 4" key="1">
    <citation type="submission" date="2018-06" db="EMBL/GenBank/DDBJ databases">
        <title>Streptomyces reniochalinae sp. nov. and Streptomyces diacarnus sp. nov. from marine sponges.</title>
        <authorList>
            <person name="Li L."/>
        </authorList>
    </citation>
    <scope>NUCLEOTIDE SEQUENCE [LARGE SCALE GENOMIC DNA]</scope>
    <source>
        <strain evidence="3 4">LHW50302</strain>
    </source>
</reference>
<dbReference type="AlphaFoldDB" id="A0A367EC38"/>
<evidence type="ECO:0000256" key="1">
    <source>
        <dbReference type="ARBA" id="ARBA00007378"/>
    </source>
</evidence>
<accession>A0A367EC38</accession>
<feature type="region of interest" description="Disordered" evidence="2">
    <location>
        <begin position="18"/>
        <end position="39"/>
    </location>
</feature>
<protein>
    <recommendedName>
        <fullName evidence="5">OsmC family peroxiredoxin</fullName>
    </recommendedName>
</protein>